<evidence type="ECO:0000256" key="13">
    <source>
        <dbReference type="ARBA" id="ARBA00023170"/>
    </source>
</evidence>
<dbReference type="InterPro" id="IPR017441">
    <property type="entry name" value="Protein_kinase_ATP_BS"/>
</dbReference>
<evidence type="ECO:0000256" key="12">
    <source>
        <dbReference type="ARBA" id="ARBA00023137"/>
    </source>
</evidence>
<feature type="domain" description="Protein kinase" evidence="20">
    <location>
        <begin position="1099"/>
        <end position="1358"/>
    </location>
</feature>
<keyword evidence="14" id="KW-0325">Glycoprotein</keyword>
<dbReference type="GO" id="GO:0004714">
    <property type="term" value="F:transmembrane receptor protein tyrosine kinase activity"/>
    <property type="evidence" value="ECO:0007669"/>
    <property type="project" value="UniProtKB-EC"/>
</dbReference>
<evidence type="ECO:0000256" key="4">
    <source>
        <dbReference type="ARBA" id="ARBA00022553"/>
    </source>
</evidence>
<feature type="region of interest" description="Disordered" evidence="18">
    <location>
        <begin position="170"/>
        <end position="206"/>
    </location>
</feature>
<evidence type="ECO:0000256" key="1">
    <source>
        <dbReference type="ARBA" id="ARBA00004479"/>
    </source>
</evidence>
<keyword evidence="22" id="KW-1185">Reference proteome</keyword>
<dbReference type="SUPFAM" id="SSF56112">
    <property type="entry name" value="Protein kinase-like (PK-like)"/>
    <property type="match status" value="1"/>
</dbReference>
<dbReference type="GO" id="GO:0043235">
    <property type="term" value="C:receptor complex"/>
    <property type="evidence" value="ECO:0007669"/>
    <property type="project" value="TreeGrafter"/>
</dbReference>
<evidence type="ECO:0000256" key="17">
    <source>
        <dbReference type="PROSITE-ProRule" id="PRU10141"/>
    </source>
</evidence>
<keyword evidence="6 19" id="KW-0812">Transmembrane</keyword>
<dbReference type="EMBL" id="CCAG010023106">
    <property type="status" value="NOT_ANNOTATED_CDS"/>
    <property type="molecule type" value="Genomic_DNA"/>
</dbReference>
<feature type="compositionally biased region" description="Basic and acidic residues" evidence="18">
    <location>
        <begin position="1580"/>
        <end position="1603"/>
    </location>
</feature>
<dbReference type="VEuPathDB" id="VectorBase:GMOY006831"/>
<feature type="region of interest" description="Disordered" evidence="18">
    <location>
        <begin position="1576"/>
        <end position="1603"/>
    </location>
</feature>
<dbReference type="Pfam" id="PF14843">
    <property type="entry name" value="GF_recep_IV"/>
    <property type="match status" value="1"/>
</dbReference>
<keyword evidence="8" id="KW-0418">Kinase</keyword>
<dbReference type="InterPro" id="IPR011009">
    <property type="entry name" value="Kinase-like_dom_sf"/>
</dbReference>
<evidence type="ECO:0000256" key="10">
    <source>
        <dbReference type="ARBA" id="ARBA00022989"/>
    </source>
</evidence>
<dbReference type="InterPro" id="IPR000494">
    <property type="entry name" value="Rcpt_L-dom"/>
</dbReference>
<keyword evidence="12" id="KW-0829">Tyrosine-protein kinase</keyword>
<feature type="region of interest" description="Disordered" evidence="18">
    <location>
        <begin position="1432"/>
        <end position="1454"/>
    </location>
</feature>
<evidence type="ECO:0000256" key="8">
    <source>
        <dbReference type="ARBA" id="ARBA00022777"/>
    </source>
</evidence>
<dbReference type="FunFam" id="3.80.20.20:FF:000009">
    <property type="entry name" value="Receptor protein-tyrosine kinase"/>
    <property type="match status" value="1"/>
</dbReference>
<comment type="subcellular location">
    <subcellularLocation>
        <location evidence="1">Membrane</location>
        <topology evidence="1">Single-pass type I membrane protein</topology>
    </subcellularLocation>
</comment>
<evidence type="ECO:0000313" key="22">
    <source>
        <dbReference type="Proteomes" id="UP000092444"/>
    </source>
</evidence>
<reference evidence="21" key="1">
    <citation type="submission" date="2020-05" db="UniProtKB">
        <authorList>
            <consortium name="EnsemblMetazoa"/>
        </authorList>
    </citation>
    <scope>IDENTIFICATION</scope>
    <source>
        <strain evidence="21">Yale</strain>
    </source>
</reference>
<keyword evidence="3" id="KW-0217">Developmental protein</keyword>
<keyword evidence="5" id="KW-0808">Transferase</keyword>
<feature type="compositionally biased region" description="Basic residues" evidence="18">
    <location>
        <begin position="187"/>
        <end position="202"/>
    </location>
</feature>
<dbReference type="GO" id="GO:0008284">
    <property type="term" value="P:positive regulation of cell population proliferation"/>
    <property type="evidence" value="ECO:0007669"/>
    <property type="project" value="TreeGrafter"/>
</dbReference>
<feature type="transmembrane region" description="Helical" evidence="19">
    <location>
        <begin position="147"/>
        <end position="168"/>
    </location>
</feature>
<dbReference type="Proteomes" id="UP000092444">
    <property type="component" value="Unassembled WGS sequence"/>
</dbReference>
<dbReference type="InterPro" id="IPR036941">
    <property type="entry name" value="Rcpt_L-dom_sf"/>
</dbReference>
<feature type="binding site" evidence="17">
    <location>
        <position position="1132"/>
    </location>
    <ligand>
        <name>ATP</name>
        <dbReference type="ChEBI" id="CHEBI:30616"/>
    </ligand>
</feature>
<dbReference type="InterPro" id="IPR008266">
    <property type="entry name" value="Tyr_kinase_AS"/>
</dbReference>
<dbReference type="Pfam" id="PF07714">
    <property type="entry name" value="PK_Tyr_Ser-Thr"/>
    <property type="match status" value="1"/>
</dbReference>
<dbReference type="Gene3D" id="3.80.20.20">
    <property type="entry name" value="Receptor L-domain"/>
    <property type="match status" value="2"/>
</dbReference>
<evidence type="ECO:0000256" key="15">
    <source>
        <dbReference type="ARBA" id="ARBA00051243"/>
    </source>
</evidence>
<dbReference type="GO" id="GO:0009925">
    <property type="term" value="C:basal plasma membrane"/>
    <property type="evidence" value="ECO:0007669"/>
    <property type="project" value="TreeGrafter"/>
</dbReference>
<sequence length="1603" mass="180159">MVNDHKRQLVDVVDRCCWPGLLDHFLVASDKLIYAKAFIANTFQKKFSDLWVRNTRFRRSSIDCCQEPHLSILKQHGNALMTKHSLNVIVVIVTIIAVAAIVVFVEHTQTQPVDAFRCRLSLIAARLSPFIDCVPVSMTMKGLQTLWGLRSFIIVLVLLTHTPTFYGAERIRNGRNSSNGQDERSLQRKRNNNRTPSPHRQRTSSQHLINSLTVAQQPTNHHHHHIEDQHTEFVKGKSLRNLEIDNHRRVTGTEFVTVIICIGTKSRLSVPSNREHHYRNLRDRYNNCTYVDGNLELTWLQDPNLDLSFLENIREVTGYILISHVDIKQVIFPRLQIIRGRTLFNLNVQEEQFALFVTYSKMFTLEMPALRDILQGSVGFFNNFNLCHIKSIDWTEIISGSPDKYKYNYIYNFTLPERDCPKCHESCERGCWGEGPNNCQKFSKINCSPQCAQGRCFGPRPRECCHLFCAGGCTGPTQKECIACKNFYDDGVCKEECPPMQKYNPTNYLWEANPEGKYAYGATCVKECPEHLLKDNGACVRSCPADKMARDGECVPCNGPCPKTCPGRAVLHSGNIDSYRGCTVIEGSIRVLDQTFSGYQDIYKNYTLGPRYIAMHPDRMEVFSTVKEITGYLDIEGAHPDFKNLSYFRNLEVIHGRQLMESYFASLSIVKSSLESLELKSLKRINAGSVVIQHNDKICYVKDIDWTKIQKSTDHGIVVEMNRNQEECKKDGLICSDQCNGAGCWGSGSDQCLECKNFEFNGTCIADCRNITNAYKFDAKTCKQCHPECLTCSGPDAEHCDECVHVRDDNRCVTVCPESKYSDYGICRSCDATCDGCTGPKNTIGPGGCKTCNLAIISSDGRSVERCLMKNDKCPDGYYWEYVNPREQGKLKPLAGKAICRKCHPRCELCSGYGFHEQVCQKCAGYKRDEQCEDECPADHYADEVIRECFMCHPECKGCTGRGSDDCIACRSFKVFGDGDPYDNSTSFNCTSKCPPEYSHVNYQSPHIGTFCSAVPPKGSKLTAAVDNYFFLIIAFVTLVLVVGILSVVTYICRQKTKAKQEAVKMGMVLTGCEDSEPLSPSNRGANLSKLRIVKDAELRKGGLLGMGAFGHVYKGVWVPEGENVKIPVAIKELKSSGAESSEEFLREAYIMASVEHPNLLKLLAVCMTSKMMLITQLMPLGCLLDYVRNNRDKIGSKALLNWSTQIAKGMSYLEEKRLVHRDLAARNVLVQLPSCVKITDFGLAKLLNQDSNEYKAAGGKMPIKWLALECIRHRIFTSKSDVWAFGVTIWELLTFGKRPHENIPAKDIPDLIEVGLKLDQPEICSLDIYCTLLSCWHLDAEVRPSFKQLVNIFAEYARDPGRYLAIPGDKFTRLPAYTSQDEKDLIRKLAPTFEGPETMVEADDYLQPKTNVGGTHNHECSEEVPKLNRYCKDPMNKNSSNESDETDSNAREVGVGNLRLDLPVDEDDYLMPTCQVSATGGLNHNNINNNNNNPNVNNAMCATPGGYMDLIGVPASVDNPEYLLNTTANLVHDQEAPIPTQTLGIPVMVPRTGLMVNNNAHDNQSTILEITIAPSEPTSSDHEYYNDTQRELQPLHRNETRV</sequence>
<dbReference type="Gene3D" id="1.10.510.10">
    <property type="entry name" value="Transferase(Phosphotransferase) domain 1"/>
    <property type="match status" value="1"/>
</dbReference>
<dbReference type="InterPro" id="IPR006212">
    <property type="entry name" value="Furin_repeat"/>
</dbReference>
<feature type="transmembrane region" description="Helical" evidence="19">
    <location>
        <begin position="86"/>
        <end position="105"/>
    </location>
</feature>
<evidence type="ECO:0000256" key="3">
    <source>
        <dbReference type="ARBA" id="ARBA00022473"/>
    </source>
</evidence>
<evidence type="ECO:0000256" key="19">
    <source>
        <dbReference type="SAM" id="Phobius"/>
    </source>
</evidence>
<dbReference type="InterPro" id="IPR050122">
    <property type="entry name" value="RTK"/>
</dbReference>
<dbReference type="Pfam" id="PF00757">
    <property type="entry name" value="Furin-like"/>
    <property type="match status" value="1"/>
</dbReference>
<organism evidence="21 22">
    <name type="scientific">Glossina morsitans morsitans</name>
    <name type="common">Savannah tsetse fly</name>
    <dbReference type="NCBI Taxonomy" id="37546"/>
    <lineage>
        <taxon>Eukaryota</taxon>
        <taxon>Metazoa</taxon>
        <taxon>Ecdysozoa</taxon>
        <taxon>Arthropoda</taxon>
        <taxon>Hexapoda</taxon>
        <taxon>Insecta</taxon>
        <taxon>Pterygota</taxon>
        <taxon>Neoptera</taxon>
        <taxon>Endopterygota</taxon>
        <taxon>Diptera</taxon>
        <taxon>Brachycera</taxon>
        <taxon>Muscomorpha</taxon>
        <taxon>Hippoboscoidea</taxon>
        <taxon>Glossinidae</taxon>
        <taxon>Glossina</taxon>
    </lineage>
</organism>
<dbReference type="Gene3D" id="3.30.200.20">
    <property type="entry name" value="Phosphorylase Kinase, domain 1"/>
    <property type="match status" value="1"/>
</dbReference>
<protein>
    <recommendedName>
        <fullName evidence="16">Epidermal growth factor receptor</fullName>
        <ecNumber evidence="2">2.7.10.1</ecNumber>
    </recommendedName>
</protein>
<keyword evidence="4" id="KW-0597">Phosphoprotein</keyword>
<keyword evidence="10 19" id="KW-1133">Transmembrane helix</keyword>
<dbReference type="GO" id="GO:0005524">
    <property type="term" value="F:ATP binding"/>
    <property type="evidence" value="ECO:0007669"/>
    <property type="project" value="UniProtKB-UniRule"/>
</dbReference>
<dbReference type="GO" id="GO:0043066">
    <property type="term" value="P:negative regulation of apoptotic process"/>
    <property type="evidence" value="ECO:0007669"/>
    <property type="project" value="TreeGrafter"/>
</dbReference>
<dbReference type="CDD" id="cd00064">
    <property type="entry name" value="FU"/>
    <property type="match status" value="7"/>
</dbReference>
<dbReference type="SMART" id="SM00219">
    <property type="entry name" value="TyrKc"/>
    <property type="match status" value="1"/>
</dbReference>
<dbReference type="CDD" id="cd05057">
    <property type="entry name" value="PTKc_EGFR_like"/>
    <property type="match status" value="1"/>
</dbReference>
<dbReference type="InterPro" id="IPR000719">
    <property type="entry name" value="Prot_kinase_dom"/>
</dbReference>
<dbReference type="EC" id="2.7.10.1" evidence="2"/>
<dbReference type="STRING" id="37546.A0A1B0G0Q4"/>
<evidence type="ECO:0000256" key="11">
    <source>
        <dbReference type="ARBA" id="ARBA00023136"/>
    </source>
</evidence>
<dbReference type="FunFam" id="3.30.200.20:FF:000422">
    <property type="entry name" value="Receptor protein-tyrosine kinase"/>
    <property type="match status" value="1"/>
</dbReference>
<dbReference type="FunFam" id="1.10.510.10:FF:000233">
    <property type="entry name" value="receptor tyrosine-protein kinase erbB-3"/>
    <property type="match status" value="1"/>
</dbReference>
<comment type="catalytic activity">
    <reaction evidence="15">
        <text>L-tyrosyl-[protein] + ATP = O-phospho-L-tyrosyl-[protein] + ADP + H(+)</text>
        <dbReference type="Rhea" id="RHEA:10596"/>
        <dbReference type="Rhea" id="RHEA-COMP:10136"/>
        <dbReference type="Rhea" id="RHEA-COMP:20101"/>
        <dbReference type="ChEBI" id="CHEBI:15378"/>
        <dbReference type="ChEBI" id="CHEBI:30616"/>
        <dbReference type="ChEBI" id="CHEBI:46858"/>
        <dbReference type="ChEBI" id="CHEBI:61978"/>
        <dbReference type="ChEBI" id="CHEBI:456216"/>
        <dbReference type="EC" id="2.7.10.1"/>
    </reaction>
</comment>
<evidence type="ECO:0000256" key="7">
    <source>
        <dbReference type="ARBA" id="ARBA00022741"/>
    </source>
</evidence>
<name>A0A1B0G0Q4_GLOMM</name>
<dbReference type="PANTHER" id="PTHR24416">
    <property type="entry name" value="TYROSINE-PROTEIN KINASE RECEPTOR"/>
    <property type="match status" value="1"/>
</dbReference>
<evidence type="ECO:0000313" key="21">
    <source>
        <dbReference type="EnsemblMetazoa" id="GMOY006831-PA"/>
    </source>
</evidence>
<dbReference type="FunFam" id="2.10.220.10:FF:000001">
    <property type="entry name" value="Receptor protein-tyrosine kinase"/>
    <property type="match status" value="1"/>
</dbReference>
<evidence type="ECO:0000256" key="18">
    <source>
        <dbReference type="SAM" id="MobiDB-lite"/>
    </source>
</evidence>
<dbReference type="GO" id="GO:0022008">
    <property type="term" value="P:neurogenesis"/>
    <property type="evidence" value="ECO:0007669"/>
    <property type="project" value="TreeGrafter"/>
</dbReference>
<dbReference type="GO" id="GO:0038127">
    <property type="term" value="P:ERBB signaling pathway"/>
    <property type="evidence" value="ECO:0007669"/>
    <property type="project" value="UniProtKB-ARBA"/>
</dbReference>
<evidence type="ECO:0000259" key="20">
    <source>
        <dbReference type="PROSITE" id="PS50011"/>
    </source>
</evidence>
<dbReference type="PhylomeDB" id="A0A1B0G0Q4"/>
<evidence type="ECO:0000256" key="5">
    <source>
        <dbReference type="ARBA" id="ARBA00022679"/>
    </source>
</evidence>
<dbReference type="InterPro" id="IPR001245">
    <property type="entry name" value="Ser-Thr/Tyr_kinase_cat_dom"/>
</dbReference>
<dbReference type="Gene3D" id="2.10.220.10">
    <property type="entry name" value="Hormone Receptor, Insulin-like Growth Factor Receptor 1, Chain A, domain 2"/>
    <property type="match status" value="4"/>
</dbReference>
<evidence type="ECO:0000256" key="2">
    <source>
        <dbReference type="ARBA" id="ARBA00011902"/>
    </source>
</evidence>
<dbReference type="SUPFAM" id="SSF57184">
    <property type="entry name" value="Growth factor receptor domain"/>
    <property type="match status" value="3"/>
</dbReference>
<dbReference type="InterPro" id="IPR009030">
    <property type="entry name" value="Growth_fac_rcpt_cys_sf"/>
</dbReference>
<dbReference type="Pfam" id="PF01030">
    <property type="entry name" value="Recep_L_domain"/>
    <property type="match status" value="2"/>
</dbReference>
<dbReference type="SUPFAM" id="SSF52058">
    <property type="entry name" value="L domain-like"/>
    <property type="match status" value="2"/>
</dbReference>
<dbReference type="InterPro" id="IPR020635">
    <property type="entry name" value="Tyr_kinase_cat_dom"/>
</dbReference>
<keyword evidence="13" id="KW-0675">Receptor</keyword>
<dbReference type="PANTHER" id="PTHR24416:SF566">
    <property type="entry name" value="EPIDERMAL GROWTH FACTOR RECEPTOR"/>
    <property type="match status" value="1"/>
</dbReference>
<feature type="transmembrane region" description="Helical" evidence="19">
    <location>
        <begin position="1029"/>
        <end position="1052"/>
    </location>
</feature>
<dbReference type="PRINTS" id="PR00109">
    <property type="entry name" value="TYRKINASE"/>
</dbReference>
<dbReference type="InterPro" id="IPR032778">
    <property type="entry name" value="GF_recep_IV"/>
</dbReference>
<proteinExistence type="predicted"/>
<evidence type="ECO:0000256" key="6">
    <source>
        <dbReference type="ARBA" id="ARBA00022692"/>
    </source>
</evidence>
<dbReference type="PROSITE" id="PS00107">
    <property type="entry name" value="PROTEIN_KINASE_ATP"/>
    <property type="match status" value="1"/>
</dbReference>
<dbReference type="PROSITE" id="PS50011">
    <property type="entry name" value="PROTEIN_KINASE_DOM"/>
    <property type="match status" value="1"/>
</dbReference>
<keyword evidence="7 17" id="KW-0547">Nucleotide-binding</keyword>
<evidence type="ECO:0000256" key="14">
    <source>
        <dbReference type="ARBA" id="ARBA00023180"/>
    </source>
</evidence>
<accession>A0A1B0G0Q4</accession>
<dbReference type="EnsemblMetazoa" id="GMOY006831-RA">
    <property type="protein sequence ID" value="GMOY006831-PA"/>
    <property type="gene ID" value="GMOY006831"/>
</dbReference>
<dbReference type="PROSITE" id="PS00109">
    <property type="entry name" value="PROTEIN_KINASE_TYR"/>
    <property type="match status" value="1"/>
</dbReference>
<keyword evidence="11 19" id="KW-0472">Membrane</keyword>
<dbReference type="FunFam" id="2.10.220.10:FF:000024">
    <property type="entry name" value="Receptor protein-tyrosine kinase"/>
    <property type="match status" value="1"/>
</dbReference>
<dbReference type="SMART" id="SM00261">
    <property type="entry name" value="FU"/>
    <property type="match status" value="7"/>
</dbReference>
<evidence type="ECO:0000256" key="16">
    <source>
        <dbReference type="ARBA" id="ARBA00074007"/>
    </source>
</evidence>
<evidence type="ECO:0000256" key="9">
    <source>
        <dbReference type="ARBA" id="ARBA00022840"/>
    </source>
</evidence>
<dbReference type="InterPro" id="IPR006211">
    <property type="entry name" value="Furin-like_Cys-rich_dom"/>
</dbReference>
<keyword evidence="9 17" id="KW-0067">ATP-binding</keyword>